<evidence type="ECO:0000313" key="16">
    <source>
        <dbReference type="Proteomes" id="UP000288716"/>
    </source>
</evidence>
<evidence type="ECO:0000256" key="11">
    <source>
        <dbReference type="PIRSR" id="PIRSR621190-2"/>
    </source>
</evidence>
<sequence>MEMMNKPRCGVPDLDPKKDAKDGKIRNKRYLLQGSSWNKTDLTWKVSIYSEVEELKGKGKEIDEVFKKSFDIWQKSSTLRFFHSPNEAKVDIEIKFVKGRHNDRSPFDGPGNTLAHAFYPEFGGDAHFDDQEDWTFDDTGTDLMSVAVHEFGHSLGLRHSDVSDAIMYPAYSGIRVSLSNDDIQGITMLYPKKPGRNEEEINRKKRPLTLNLTPDSKNCQKFKLDAATCLKEGYCFFFNGDKLWYIPDKSPSVSKKPIPLSNVFPGLTGPVDAAVTDVDGRTYIFKGSGVWIYNKAFAPPLAENRPIPERFPLNMKSMCINCPSKTDNIYWRYESSKQPPIEHGFPKTLDKWRGLPNHSYDAIFQWAQNRKTYFFKDDLYWRYNDEMLNGRKGRGRRY</sequence>
<evidence type="ECO:0000256" key="1">
    <source>
        <dbReference type="ARBA" id="ARBA00010370"/>
    </source>
</evidence>
<comment type="cofactor">
    <cofactor evidence="11">
        <name>Ca(2+)</name>
        <dbReference type="ChEBI" id="CHEBI:29108"/>
    </cofactor>
    <text evidence="11">Can bind about 5 Ca(2+) ions per subunit.</text>
</comment>
<comment type="caution">
    <text evidence="15">The sequence shown here is derived from an EMBL/GenBank/DDBJ whole genome shotgun (WGS) entry which is preliminary data.</text>
</comment>
<dbReference type="SMART" id="SM00235">
    <property type="entry name" value="ZnMc"/>
    <property type="match status" value="1"/>
</dbReference>
<dbReference type="Proteomes" id="UP000288716">
    <property type="component" value="Unassembled WGS sequence"/>
</dbReference>
<organism evidence="15 16">
    <name type="scientific">Leptotrombidium deliense</name>
    <dbReference type="NCBI Taxonomy" id="299467"/>
    <lineage>
        <taxon>Eukaryota</taxon>
        <taxon>Metazoa</taxon>
        <taxon>Ecdysozoa</taxon>
        <taxon>Arthropoda</taxon>
        <taxon>Chelicerata</taxon>
        <taxon>Arachnida</taxon>
        <taxon>Acari</taxon>
        <taxon>Acariformes</taxon>
        <taxon>Trombidiformes</taxon>
        <taxon>Prostigmata</taxon>
        <taxon>Anystina</taxon>
        <taxon>Parasitengona</taxon>
        <taxon>Trombiculoidea</taxon>
        <taxon>Trombiculidae</taxon>
        <taxon>Leptotrombidium</taxon>
    </lineage>
</organism>
<dbReference type="GO" id="GO:0008270">
    <property type="term" value="F:zinc ion binding"/>
    <property type="evidence" value="ECO:0007669"/>
    <property type="project" value="InterPro"/>
</dbReference>
<feature type="binding site" evidence="11">
    <location>
        <position position="167"/>
    </location>
    <ligand>
        <name>Zn(2+)</name>
        <dbReference type="ChEBI" id="CHEBI:29105"/>
        <label>2</label>
        <note>catalytic</note>
    </ligand>
</feature>
<feature type="binding site" evidence="11">
    <location>
        <position position="361"/>
    </location>
    <ligand>
        <name>Ca(2+)</name>
        <dbReference type="ChEBI" id="CHEBI:29108"/>
        <label>4</label>
    </ligand>
</feature>
<dbReference type="OrthoDB" id="406838at2759"/>
<protein>
    <submittedName>
        <fullName evidence="15">Matrix metalloproteinase-14-like protein</fullName>
    </submittedName>
</protein>
<evidence type="ECO:0000256" key="13">
    <source>
        <dbReference type="SAM" id="MobiDB-lite"/>
    </source>
</evidence>
<dbReference type="Gene3D" id="2.110.10.10">
    <property type="entry name" value="Hemopexin-like domain"/>
    <property type="match status" value="2"/>
</dbReference>
<evidence type="ECO:0000256" key="2">
    <source>
        <dbReference type="ARBA" id="ARBA00022670"/>
    </source>
</evidence>
<evidence type="ECO:0000259" key="14">
    <source>
        <dbReference type="SMART" id="SM00235"/>
    </source>
</evidence>
<feature type="binding site" evidence="10">
    <location>
        <position position="149"/>
    </location>
    <ligand>
        <name>Zn(2+)</name>
        <dbReference type="ChEBI" id="CHEBI:29105"/>
        <label>2</label>
        <note>catalytic</note>
    </ligand>
</feature>
<feature type="binding site" evidence="11">
    <location>
        <position position="132"/>
    </location>
    <ligand>
        <name>Ca(2+)</name>
        <dbReference type="ChEBI" id="CHEBI:29108"/>
        <label>1</label>
    </ligand>
</feature>
<dbReference type="GO" id="GO:0030574">
    <property type="term" value="P:collagen catabolic process"/>
    <property type="evidence" value="ECO:0007669"/>
    <property type="project" value="TreeGrafter"/>
</dbReference>
<evidence type="ECO:0000256" key="6">
    <source>
        <dbReference type="ARBA" id="ARBA00022833"/>
    </source>
</evidence>
<dbReference type="PIRSF" id="PIRSF001191">
    <property type="entry name" value="Peptidase_M10A_matrix"/>
    <property type="match status" value="1"/>
</dbReference>
<dbReference type="PANTHER" id="PTHR10201:SF291">
    <property type="entry name" value="MATRIX METALLOPROTEINASE 1, ISOFORM C-RELATED"/>
    <property type="match status" value="1"/>
</dbReference>
<feature type="binding site" evidence="11">
    <location>
        <position position="125"/>
    </location>
    <ligand>
        <name>Ca(2+)</name>
        <dbReference type="ChEBI" id="CHEBI:29108"/>
        <label>2</label>
    </ligand>
</feature>
<proteinExistence type="inferred from homology"/>
<dbReference type="AlphaFoldDB" id="A0A443SS59"/>
<keyword evidence="4" id="KW-0732">Signal</keyword>
<keyword evidence="8" id="KW-0865">Zymogen</keyword>
<feature type="binding site" evidence="11">
    <location>
        <position position="130"/>
    </location>
    <ligand>
        <name>Ca(2+)</name>
        <dbReference type="ChEBI" id="CHEBI:29108"/>
        <label>1</label>
    </ligand>
</feature>
<dbReference type="InterPro" id="IPR021158">
    <property type="entry name" value="Pept_M10A_Zn_BS"/>
</dbReference>
<evidence type="ECO:0000256" key="10">
    <source>
        <dbReference type="PIRSR" id="PIRSR001191-2"/>
    </source>
</evidence>
<dbReference type="SMART" id="SM00120">
    <property type="entry name" value="HX"/>
    <property type="match status" value="3"/>
</dbReference>
<dbReference type="GO" id="GO:0030198">
    <property type="term" value="P:extracellular matrix organization"/>
    <property type="evidence" value="ECO:0007669"/>
    <property type="project" value="TreeGrafter"/>
</dbReference>
<feature type="binding site" evidence="10">
    <location>
        <position position="153"/>
    </location>
    <ligand>
        <name>Zn(2+)</name>
        <dbReference type="ChEBI" id="CHEBI:29105"/>
        <label>2</label>
        <note>catalytic</note>
    </ligand>
</feature>
<feature type="binding site" evidence="11">
    <location>
        <position position="127"/>
    </location>
    <ligand>
        <name>Zn(2+)</name>
        <dbReference type="ChEBI" id="CHEBI:29105"/>
        <label>1</label>
    </ligand>
</feature>
<dbReference type="GO" id="GO:0006508">
    <property type="term" value="P:proteolysis"/>
    <property type="evidence" value="ECO:0007669"/>
    <property type="project" value="UniProtKB-KW"/>
</dbReference>
<name>A0A443SS59_9ACAR</name>
<dbReference type="STRING" id="299467.A0A443SS59"/>
<keyword evidence="16" id="KW-1185">Reference proteome</keyword>
<dbReference type="VEuPathDB" id="VectorBase:LDEU001683"/>
<feature type="binding site" evidence="11">
    <location>
        <position position="123"/>
    </location>
    <ligand>
        <name>Ca(2+)</name>
        <dbReference type="ChEBI" id="CHEBI:29108"/>
        <label>2</label>
    </ligand>
</feature>
<feature type="repeat" description="Hemopexin" evidence="12">
    <location>
        <begin position="221"/>
        <end position="267"/>
    </location>
</feature>
<evidence type="ECO:0000256" key="9">
    <source>
        <dbReference type="PIRSR" id="PIRSR001191-1"/>
    </source>
</evidence>
<dbReference type="CDD" id="cd04278">
    <property type="entry name" value="ZnMc_MMP"/>
    <property type="match status" value="1"/>
</dbReference>
<evidence type="ECO:0000256" key="12">
    <source>
        <dbReference type="PROSITE-ProRule" id="PRU01011"/>
    </source>
</evidence>
<keyword evidence="6 10" id="KW-0862">Zinc</keyword>
<dbReference type="EMBL" id="NCKV01000535">
    <property type="protein sequence ID" value="RWS30358.1"/>
    <property type="molecule type" value="Genomic_DNA"/>
</dbReference>
<dbReference type="Gene3D" id="3.40.390.10">
    <property type="entry name" value="Collagenase (Catalytic Domain)"/>
    <property type="match status" value="1"/>
</dbReference>
<feature type="region of interest" description="Disordered" evidence="13">
    <location>
        <begin position="1"/>
        <end position="21"/>
    </location>
</feature>
<keyword evidence="7" id="KW-0482">Metalloprotease</keyword>
<dbReference type="InterPro" id="IPR021190">
    <property type="entry name" value="Pept_M10A"/>
</dbReference>
<keyword evidence="2" id="KW-0645">Protease</keyword>
<dbReference type="PRINTS" id="PR00138">
    <property type="entry name" value="MATRIXIN"/>
</dbReference>
<dbReference type="SUPFAM" id="SSF55486">
    <property type="entry name" value="Metalloproteases ('zincins'), catalytic domain"/>
    <property type="match status" value="1"/>
</dbReference>
<feature type="repeat" description="Hemopexin" evidence="12">
    <location>
        <begin position="357"/>
        <end position="398"/>
    </location>
</feature>
<keyword evidence="11" id="KW-0106">Calcium</keyword>
<feature type="active site" evidence="9">
    <location>
        <position position="150"/>
    </location>
</feature>
<dbReference type="PANTHER" id="PTHR10201">
    <property type="entry name" value="MATRIX METALLOPROTEINASE"/>
    <property type="match status" value="1"/>
</dbReference>
<evidence type="ECO:0000256" key="8">
    <source>
        <dbReference type="ARBA" id="ARBA00023145"/>
    </source>
</evidence>
<dbReference type="GO" id="GO:0004222">
    <property type="term" value="F:metalloendopeptidase activity"/>
    <property type="evidence" value="ECO:0007669"/>
    <property type="project" value="InterPro"/>
</dbReference>
<reference evidence="15 16" key="1">
    <citation type="journal article" date="2018" name="Gigascience">
        <title>Genomes of trombidid mites reveal novel predicted allergens and laterally-transferred genes associated with secondary metabolism.</title>
        <authorList>
            <person name="Dong X."/>
            <person name="Chaisiri K."/>
            <person name="Xia D."/>
            <person name="Armstrong S.D."/>
            <person name="Fang Y."/>
            <person name="Donnelly M.J."/>
            <person name="Kadowaki T."/>
            <person name="McGarry J.W."/>
            <person name="Darby A.C."/>
            <person name="Makepeace B.L."/>
        </authorList>
    </citation>
    <scope>NUCLEOTIDE SEQUENCE [LARGE SCALE GENOMIC DNA]</scope>
    <source>
        <strain evidence="15">UoL-UT</strain>
    </source>
</reference>
<accession>A0A443SS59</accession>
<dbReference type="InterPro" id="IPR006026">
    <property type="entry name" value="Peptidase_Metallo"/>
</dbReference>
<comment type="cofactor">
    <cofactor evidence="11">
        <name>Zn(2+)</name>
        <dbReference type="ChEBI" id="CHEBI:29105"/>
    </cofactor>
    <text evidence="11">Binds 2 Zn(2+) ions per subunit.</text>
</comment>
<dbReference type="InterPro" id="IPR033739">
    <property type="entry name" value="M10A_MMP"/>
</dbReference>
<keyword evidence="5" id="KW-0378">Hydrolase</keyword>
<dbReference type="InterPro" id="IPR036375">
    <property type="entry name" value="Hemopexin-like_dom_sf"/>
</dbReference>
<evidence type="ECO:0000256" key="3">
    <source>
        <dbReference type="ARBA" id="ARBA00022723"/>
    </source>
</evidence>
<feature type="binding site" evidence="11">
    <location>
        <position position="129"/>
    </location>
    <ligand>
        <name>Ca(2+)</name>
        <dbReference type="ChEBI" id="CHEBI:29108"/>
        <label>3</label>
    </ligand>
</feature>
<dbReference type="InterPro" id="IPR024079">
    <property type="entry name" value="MetalloPept_cat_dom_sf"/>
</dbReference>
<dbReference type="SUPFAM" id="SSF50923">
    <property type="entry name" value="Hemopexin-like domain"/>
    <property type="match status" value="1"/>
</dbReference>
<feature type="binding site" evidence="11">
    <location>
        <position position="272"/>
    </location>
    <ligand>
        <name>Ca(2+)</name>
        <dbReference type="ChEBI" id="CHEBI:29108"/>
        <label>4</label>
    </ligand>
</feature>
<keyword evidence="3 10" id="KW-0479">Metal-binding</keyword>
<dbReference type="GO" id="GO:0031012">
    <property type="term" value="C:extracellular matrix"/>
    <property type="evidence" value="ECO:0007669"/>
    <property type="project" value="InterPro"/>
</dbReference>
<dbReference type="PROSITE" id="PS51642">
    <property type="entry name" value="HEMOPEXIN_2"/>
    <property type="match status" value="3"/>
</dbReference>
<feature type="binding site" evidence="11">
    <location>
        <position position="103"/>
    </location>
    <ligand>
        <name>Zn(2+)</name>
        <dbReference type="ChEBI" id="CHEBI:29105"/>
        <label>1</label>
    </ligand>
</feature>
<dbReference type="InterPro" id="IPR001818">
    <property type="entry name" value="Pept_M10_metallopeptidase"/>
</dbReference>
<evidence type="ECO:0000256" key="5">
    <source>
        <dbReference type="ARBA" id="ARBA00022801"/>
    </source>
</evidence>
<feature type="binding site" description="in inhibited form" evidence="11">
    <location>
        <position position="9"/>
    </location>
    <ligand>
        <name>Zn(2+)</name>
        <dbReference type="ChEBI" id="CHEBI:29105"/>
        <label>2</label>
        <note>catalytic</note>
    </ligand>
</feature>
<feature type="binding site" evidence="11">
    <location>
        <position position="109"/>
    </location>
    <ligand>
        <name>Ca(2+)</name>
        <dbReference type="ChEBI" id="CHEBI:29108"/>
        <label>3</label>
    </ligand>
</feature>
<feature type="binding site" evidence="11">
    <location>
        <position position="91"/>
    </location>
    <ligand>
        <name>Ca(2+)</name>
        <dbReference type="ChEBI" id="CHEBI:29108"/>
        <label>2</label>
    </ligand>
</feature>
<evidence type="ECO:0000313" key="15">
    <source>
        <dbReference type="EMBL" id="RWS30358.1"/>
    </source>
</evidence>
<feature type="binding site" evidence="11">
    <location>
        <position position="274"/>
    </location>
    <ligand>
        <name>Ca(2+)</name>
        <dbReference type="ChEBI" id="CHEBI:29108"/>
        <label>5</label>
    </ligand>
</feature>
<feature type="binding site" evidence="11">
    <location>
        <position position="101"/>
    </location>
    <ligand>
        <name>Zn(2+)</name>
        <dbReference type="ChEBI" id="CHEBI:29105"/>
        <label>1</label>
    </ligand>
</feature>
<evidence type="ECO:0000256" key="7">
    <source>
        <dbReference type="ARBA" id="ARBA00023049"/>
    </source>
</evidence>
<dbReference type="Pfam" id="PF00413">
    <property type="entry name" value="Peptidase_M10"/>
    <property type="match status" value="1"/>
</dbReference>
<feature type="binding site" evidence="11">
    <location>
        <position position="116"/>
    </location>
    <ligand>
        <name>Zn(2+)</name>
        <dbReference type="ChEBI" id="CHEBI:29105"/>
        <label>1</label>
    </ligand>
</feature>
<dbReference type="Pfam" id="PF00045">
    <property type="entry name" value="Hemopexin"/>
    <property type="match status" value="2"/>
</dbReference>
<gene>
    <name evidence="15" type="ORF">B4U80_01084</name>
</gene>
<feature type="binding site" evidence="11">
    <location>
        <position position="225"/>
    </location>
    <ligand>
        <name>Ca(2+)</name>
        <dbReference type="ChEBI" id="CHEBI:29108"/>
        <label>4</label>
    </ligand>
</feature>
<evidence type="ECO:0000256" key="4">
    <source>
        <dbReference type="ARBA" id="ARBA00022729"/>
    </source>
</evidence>
<dbReference type="PROSITE" id="PS00546">
    <property type="entry name" value="CYSTEINE_SWITCH"/>
    <property type="match status" value="1"/>
</dbReference>
<feature type="binding site" evidence="10">
    <location>
        <position position="159"/>
    </location>
    <ligand>
        <name>Zn(2+)</name>
        <dbReference type="ChEBI" id="CHEBI:29105"/>
        <label>2</label>
        <note>catalytic</note>
    </ligand>
</feature>
<feature type="domain" description="Peptidase metallopeptidase" evidence="14">
    <location>
        <begin position="33"/>
        <end position="192"/>
    </location>
</feature>
<dbReference type="InterPro" id="IPR018487">
    <property type="entry name" value="Hemopexin-like_repeat"/>
</dbReference>
<feature type="binding site" evidence="11">
    <location>
        <position position="132"/>
    </location>
    <ligand>
        <name>Ca(2+)</name>
        <dbReference type="ChEBI" id="CHEBI:29108"/>
        <label>3</label>
    </ligand>
</feature>
<comment type="similarity">
    <text evidence="1">Belongs to the peptidase M10A family.</text>
</comment>
<feature type="binding site" evidence="11">
    <location>
        <position position="108"/>
    </location>
    <ligand>
        <name>Ca(2+)</name>
        <dbReference type="ChEBI" id="CHEBI:29108"/>
        <label>3</label>
    </ligand>
</feature>
<feature type="repeat" description="Hemopexin" evidence="12">
    <location>
        <begin position="268"/>
        <end position="314"/>
    </location>
</feature>